<evidence type="ECO:0000313" key="1">
    <source>
        <dbReference type="EMBL" id="KAK3063192.1"/>
    </source>
</evidence>
<proteinExistence type="predicted"/>
<gene>
    <name evidence="1" type="ORF">LTS18_002338</name>
</gene>
<dbReference type="EMBL" id="JAWDJW010006951">
    <property type="protein sequence ID" value="KAK3063192.1"/>
    <property type="molecule type" value="Genomic_DNA"/>
</dbReference>
<keyword evidence="2" id="KW-1185">Reference proteome</keyword>
<sequence>MNWISAGRPGAPQTHARQGKGDFLGPRRNERIAKRRHTRRVDSYRPAQRPRETQEDDVKASEKASKGRQPKYVIHELFVAGDSRAQYASGPSKIVAVPSASGEHAALMLSAELARTMKHAIEWHRRVGYIHRRLSEIEQECIALNSRCRAMADAVIKTKEMNQTHNFRERVAQGSEALWKMMEKAWKIMREREDEESYLKDEVLDVSHRWFGCQKLLAEQLDTVLTRCGLMEPLGAPSIAADSSDETRTSSFDHFVKDTQRLAGVDWEYISDWTERVPHEATQSAELLPRDFSPTTPKVIDNHNGWATASEEEERWDNVSVVK</sequence>
<organism evidence="1 2">
    <name type="scientific">Coniosporium uncinatum</name>
    <dbReference type="NCBI Taxonomy" id="93489"/>
    <lineage>
        <taxon>Eukaryota</taxon>
        <taxon>Fungi</taxon>
        <taxon>Dikarya</taxon>
        <taxon>Ascomycota</taxon>
        <taxon>Pezizomycotina</taxon>
        <taxon>Dothideomycetes</taxon>
        <taxon>Dothideomycetes incertae sedis</taxon>
        <taxon>Coniosporium</taxon>
    </lineage>
</organism>
<reference evidence="1" key="1">
    <citation type="submission" date="2024-09" db="EMBL/GenBank/DDBJ databases">
        <title>Black Yeasts Isolated from many extreme environments.</title>
        <authorList>
            <person name="Coleine C."/>
            <person name="Stajich J.E."/>
            <person name="Selbmann L."/>
        </authorList>
    </citation>
    <scope>NUCLEOTIDE SEQUENCE</scope>
    <source>
        <strain evidence="1">CCFEE 5737</strain>
    </source>
</reference>
<name>A0ACC3D836_9PEZI</name>
<comment type="caution">
    <text evidence="1">The sequence shown here is derived from an EMBL/GenBank/DDBJ whole genome shotgun (WGS) entry which is preliminary data.</text>
</comment>
<dbReference type="Proteomes" id="UP001186974">
    <property type="component" value="Unassembled WGS sequence"/>
</dbReference>
<accession>A0ACC3D836</accession>
<evidence type="ECO:0000313" key="2">
    <source>
        <dbReference type="Proteomes" id="UP001186974"/>
    </source>
</evidence>
<protein>
    <submittedName>
        <fullName evidence="1">Uncharacterized protein</fullName>
    </submittedName>
</protein>